<comment type="caution">
    <text evidence="2">The sequence shown here is derived from an EMBL/GenBank/DDBJ whole genome shotgun (WGS) entry which is preliminary data.</text>
</comment>
<name>A0AAD7BGN4_MYCRO</name>
<evidence type="ECO:0000313" key="2">
    <source>
        <dbReference type="EMBL" id="KAJ7620620.1"/>
    </source>
</evidence>
<organism evidence="2 3">
    <name type="scientific">Mycena rosella</name>
    <name type="common">Pink bonnet</name>
    <name type="synonym">Agaricus rosellus</name>
    <dbReference type="NCBI Taxonomy" id="1033263"/>
    <lineage>
        <taxon>Eukaryota</taxon>
        <taxon>Fungi</taxon>
        <taxon>Dikarya</taxon>
        <taxon>Basidiomycota</taxon>
        <taxon>Agaricomycotina</taxon>
        <taxon>Agaricomycetes</taxon>
        <taxon>Agaricomycetidae</taxon>
        <taxon>Agaricales</taxon>
        <taxon>Marasmiineae</taxon>
        <taxon>Mycenaceae</taxon>
        <taxon>Mycena</taxon>
    </lineage>
</organism>
<feature type="region of interest" description="Disordered" evidence="1">
    <location>
        <begin position="29"/>
        <end position="51"/>
    </location>
</feature>
<protein>
    <submittedName>
        <fullName evidence="2">Uncharacterized protein</fullName>
    </submittedName>
</protein>
<reference evidence="2" key="1">
    <citation type="submission" date="2023-03" db="EMBL/GenBank/DDBJ databases">
        <title>Massive genome expansion in bonnet fungi (Mycena s.s.) driven by repeated elements and novel gene families across ecological guilds.</title>
        <authorList>
            <consortium name="Lawrence Berkeley National Laboratory"/>
            <person name="Harder C.B."/>
            <person name="Miyauchi S."/>
            <person name="Viragh M."/>
            <person name="Kuo A."/>
            <person name="Thoen E."/>
            <person name="Andreopoulos B."/>
            <person name="Lu D."/>
            <person name="Skrede I."/>
            <person name="Drula E."/>
            <person name="Henrissat B."/>
            <person name="Morin E."/>
            <person name="Kohler A."/>
            <person name="Barry K."/>
            <person name="LaButti K."/>
            <person name="Morin E."/>
            <person name="Salamov A."/>
            <person name="Lipzen A."/>
            <person name="Mereny Z."/>
            <person name="Hegedus B."/>
            <person name="Baldrian P."/>
            <person name="Stursova M."/>
            <person name="Weitz H."/>
            <person name="Taylor A."/>
            <person name="Grigoriev I.V."/>
            <person name="Nagy L.G."/>
            <person name="Martin F."/>
            <person name="Kauserud H."/>
        </authorList>
    </citation>
    <scope>NUCLEOTIDE SEQUENCE</scope>
    <source>
        <strain evidence="2">CBHHK067</strain>
    </source>
</reference>
<dbReference type="AlphaFoldDB" id="A0AAD7BGN4"/>
<evidence type="ECO:0000313" key="3">
    <source>
        <dbReference type="Proteomes" id="UP001221757"/>
    </source>
</evidence>
<dbReference type="EMBL" id="JARKIE010000704">
    <property type="protein sequence ID" value="KAJ7620620.1"/>
    <property type="molecule type" value="Genomic_DNA"/>
</dbReference>
<keyword evidence="3" id="KW-1185">Reference proteome</keyword>
<gene>
    <name evidence="2" type="ORF">B0H17DRAFT_1152027</name>
</gene>
<sequence>MSSIRKICHTSSYIPIEINVAVDGGLDDSSMKPRDVPMSRPSIPGDTEWRPRVVQNSGDSACQKDACANSKASEDSGGGCLSREGIRLWQRGNGGRAIFRIGRAWQWEAQGGPASSGRWGKRRKRATNQHQNYEKITPSSNHLISSVDRRRLNDFKDFFFSLSKKSPLPQ</sequence>
<evidence type="ECO:0000256" key="1">
    <source>
        <dbReference type="SAM" id="MobiDB-lite"/>
    </source>
</evidence>
<proteinExistence type="predicted"/>
<accession>A0AAD7BGN4</accession>
<feature type="region of interest" description="Disordered" evidence="1">
    <location>
        <begin position="110"/>
        <end position="132"/>
    </location>
</feature>
<dbReference type="Proteomes" id="UP001221757">
    <property type="component" value="Unassembled WGS sequence"/>
</dbReference>